<name>A0ABY6D5C5_9BACT</name>
<accession>A0ABY6D5C5</accession>
<dbReference type="Proteomes" id="UP001062165">
    <property type="component" value="Chromosome"/>
</dbReference>
<reference evidence="1" key="1">
    <citation type="submission" date="2022-10" db="EMBL/GenBank/DDBJ databases">
        <title>Comparative genomics and taxonomic characterization of three novel marine species of genus Reichenbachiella exhibiting antioxidant and polysaccharide degradation activities.</title>
        <authorList>
            <person name="Muhammad N."/>
            <person name="Lee Y.-J."/>
            <person name="Ko J."/>
            <person name="Kim S.-G."/>
        </authorList>
    </citation>
    <scope>NUCLEOTIDE SEQUENCE</scope>
    <source>
        <strain evidence="1">Wsw4-B4</strain>
    </source>
</reference>
<protein>
    <submittedName>
        <fullName evidence="1">Phosphoribosylpyrophosphate synthetase</fullName>
    </submittedName>
</protein>
<dbReference type="RefSeq" id="WP_263050783.1">
    <property type="nucleotide sequence ID" value="NZ_CP106735.1"/>
</dbReference>
<proteinExistence type="predicted"/>
<organism evidence="1 2">
    <name type="scientific">Reichenbachiella carrageenanivorans</name>
    <dbReference type="NCBI Taxonomy" id="2979869"/>
    <lineage>
        <taxon>Bacteria</taxon>
        <taxon>Pseudomonadati</taxon>
        <taxon>Bacteroidota</taxon>
        <taxon>Cytophagia</taxon>
        <taxon>Cytophagales</taxon>
        <taxon>Reichenbachiellaceae</taxon>
        <taxon>Reichenbachiella</taxon>
    </lineage>
</organism>
<sequence>MSQQIFYDTVSEATKGLTQRGYTTDLKVLAENECLVCQSTSKQLSPDEFVIDEVHRFEGDTDPSDEMIVYAISSMHHDIKGILVNAYGVDADTSTFQIIKHLNTHL</sequence>
<dbReference type="EMBL" id="CP106735">
    <property type="protein sequence ID" value="UXX79040.1"/>
    <property type="molecule type" value="Genomic_DNA"/>
</dbReference>
<keyword evidence="2" id="KW-1185">Reference proteome</keyword>
<gene>
    <name evidence="1" type="ORF">N7E81_16925</name>
</gene>
<evidence type="ECO:0000313" key="2">
    <source>
        <dbReference type="Proteomes" id="UP001062165"/>
    </source>
</evidence>
<evidence type="ECO:0000313" key="1">
    <source>
        <dbReference type="EMBL" id="UXX79040.1"/>
    </source>
</evidence>